<evidence type="ECO:0000313" key="2">
    <source>
        <dbReference type="EMBL" id="PAA73439.1"/>
    </source>
</evidence>
<dbReference type="EMBL" id="NIVC01001011">
    <property type="protein sequence ID" value="PAA73439.1"/>
    <property type="molecule type" value="Genomic_DNA"/>
</dbReference>
<accession>A0A267FK57</accession>
<sequence>SRAAQLTRFLIWRLADTNQGLYNLHYSQSAVGAMLAGGNSNDQAVGAIGCVVDDCYDALGSDSVSTPSEGSDSEIREDDDGKPPHLPDYCLVTRPELPQLRLLRNQPPFGYSGDPQVSPKFQRNLIDNGGGDSKGVATSGRKCRKPATSGEPGVRATYQAADVAGNRGQDDIDSLISFIEVPPQAAGKKAAKKKLKNGSGATKTGETKT</sequence>
<organism evidence="2 3">
    <name type="scientific">Macrostomum lignano</name>
    <dbReference type="NCBI Taxonomy" id="282301"/>
    <lineage>
        <taxon>Eukaryota</taxon>
        <taxon>Metazoa</taxon>
        <taxon>Spiralia</taxon>
        <taxon>Lophotrochozoa</taxon>
        <taxon>Platyhelminthes</taxon>
        <taxon>Rhabditophora</taxon>
        <taxon>Macrostomorpha</taxon>
        <taxon>Macrostomida</taxon>
        <taxon>Macrostomidae</taxon>
        <taxon>Macrostomum</taxon>
    </lineage>
</organism>
<feature type="non-terminal residue" evidence="2">
    <location>
        <position position="1"/>
    </location>
</feature>
<keyword evidence="3" id="KW-1185">Reference proteome</keyword>
<feature type="region of interest" description="Disordered" evidence="1">
    <location>
        <begin position="62"/>
        <end position="87"/>
    </location>
</feature>
<dbReference type="AlphaFoldDB" id="A0A267FK57"/>
<feature type="region of interest" description="Disordered" evidence="1">
    <location>
        <begin position="183"/>
        <end position="209"/>
    </location>
</feature>
<feature type="region of interest" description="Disordered" evidence="1">
    <location>
        <begin position="125"/>
        <end position="154"/>
    </location>
</feature>
<protein>
    <submittedName>
        <fullName evidence="2">Uncharacterized protein</fullName>
    </submittedName>
</protein>
<reference evidence="2 3" key="1">
    <citation type="submission" date="2017-06" db="EMBL/GenBank/DDBJ databases">
        <title>A platform for efficient transgenesis in Macrostomum lignano, a flatworm model organism for stem cell research.</title>
        <authorList>
            <person name="Berezikov E."/>
        </authorList>
    </citation>
    <scope>NUCLEOTIDE SEQUENCE [LARGE SCALE GENOMIC DNA]</scope>
    <source>
        <strain evidence="2">DV1</strain>
        <tissue evidence="2">Whole organism</tissue>
    </source>
</reference>
<dbReference type="Proteomes" id="UP000215902">
    <property type="component" value="Unassembled WGS sequence"/>
</dbReference>
<comment type="caution">
    <text evidence="2">The sequence shown here is derived from an EMBL/GenBank/DDBJ whole genome shotgun (WGS) entry which is preliminary data.</text>
</comment>
<name>A0A267FK57_9PLAT</name>
<evidence type="ECO:0000256" key="1">
    <source>
        <dbReference type="SAM" id="MobiDB-lite"/>
    </source>
</evidence>
<proteinExistence type="predicted"/>
<evidence type="ECO:0000313" key="3">
    <source>
        <dbReference type="Proteomes" id="UP000215902"/>
    </source>
</evidence>
<gene>
    <name evidence="2" type="ORF">BOX15_Mlig005646g3</name>
</gene>